<dbReference type="InterPro" id="IPR011990">
    <property type="entry name" value="TPR-like_helical_dom_sf"/>
</dbReference>
<feature type="repeat" description="TPR" evidence="1">
    <location>
        <begin position="9"/>
        <end position="42"/>
    </location>
</feature>
<dbReference type="Pfam" id="PF00515">
    <property type="entry name" value="TPR_1"/>
    <property type="match status" value="1"/>
</dbReference>
<name>A0AAE0GLH2_9CHLO</name>
<feature type="non-terminal residue" evidence="2">
    <location>
        <position position="1"/>
    </location>
</feature>
<dbReference type="SMART" id="SM00028">
    <property type="entry name" value="TPR"/>
    <property type="match status" value="3"/>
</dbReference>
<sequence length="399" mass="45222">ALRHVPHFGDAWLNKGLVLDRVGRWEEAAACYTNAVNTLPVNKDKALNNLGVVFTKMERHEMAAKAFQQALQINPAHIQARSNLQAIRGMSVEKIQESGSSRWRQGYTSPPDTLPLDYKSRKWIIVFQASEAFACGQYSPKLCRRKIACVATKSAKAPQDAGLSAKVIKSVAKDDDKISRISVKNNAVEWRAGEEDSDVGQEYDERAASWESIMLEFWESRNCRKAQVSALLEQAEELESLRNPEQVAACLRKLSLLLPDSHGIDMLEREPECLHKIDMVPAAHMILDLQAFLDRDSISSVTQIFQRCPSLLWQKSAAVLVEAATARIEEIEPRADALTVVKENPDLLYRITRYTRWSELPIDIQNMLTDAYEDTREEAIDAWNDEWDLWEMEHGDNAD</sequence>
<keyword evidence="1" id="KW-0802">TPR repeat</keyword>
<evidence type="ECO:0000256" key="1">
    <source>
        <dbReference type="PROSITE-ProRule" id="PRU00339"/>
    </source>
</evidence>
<dbReference type="SUPFAM" id="SSF48452">
    <property type="entry name" value="TPR-like"/>
    <property type="match status" value="1"/>
</dbReference>
<dbReference type="Gene3D" id="1.25.40.10">
    <property type="entry name" value="Tetratricopeptide repeat domain"/>
    <property type="match status" value="1"/>
</dbReference>
<evidence type="ECO:0000313" key="2">
    <source>
        <dbReference type="EMBL" id="KAK3280183.1"/>
    </source>
</evidence>
<dbReference type="AlphaFoldDB" id="A0AAE0GLH2"/>
<evidence type="ECO:0000313" key="3">
    <source>
        <dbReference type="Proteomes" id="UP001190700"/>
    </source>
</evidence>
<dbReference type="PROSITE" id="PS50005">
    <property type="entry name" value="TPR"/>
    <property type="match status" value="2"/>
</dbReference>
<keyword evidence="3" id="KW-1185">Reference proteome</keyword>
<dbReference type="Pfam" id="PF13176">
    <property type="entry name" value="TPR_7"/>
    <property type="match status" value="1"/>
</dbReference>
<dbReference type="PROSITE" id="PS50293">
    <property type="entry name" value="TPR_REGION"/>
    <property type="match status" value="1"/>
</dbReference>
<dbReference type="Proteomes" id="UP001190700">
    <property type="component" value="Unassembled WGS sequence"/>
</dbReference>
<accession>A0AAE0GLH2</accession>
<proteinExistence type="predicted"/>
<reference evidence="2 3" key="1">
    <citation type="journal article" date="2015" name="Genome Biol. Evol.">
        <title>Comparative Genomics of a Bacterivorous Green Alga Reveals Evolutionary Causalities and Consequences of Phago-Mixotrophic Mode of Nutrition.</title>
        <authorList>
            <person name="Burns J.A."/>
            <person name="Paasch A."/>
            <person name="Narechania A."/>
            <person name="Kim E."/>
        </authorList>
    </citation>
    <scope>NUCLEOTIDE SEQUENCE [LARGE SCALE GENOMIC DNA]</scope>
    <source>
        <strain evidence="2 3">PLY_AMNH</strain>
    </source>
</reference>
<dbReference type="InterPro" id="IPR019734">
    <property type="entry name" value="TPR_rpt"/>
</dbReference>
<feature type="repeat" description="TPR" evidence="1">
    <location>
        <begin position="44"/>
        <end position="77"/>
    </location>
</feature>
<gene>
    <name evidence="2" type="ORF">CYMTET_11968</name>
</gene>
<comment type="caution">
    <text evidence="2">The sequence shown here is derived from an EMBL/GenBank/DDBJ whole genome shotgun (WGS) entry which is preliminary data.</text>
</comment>
<protein>
    <recommendedName>
        <fullName evidence="4">Tetratricopeptide repeat protein</fullName>
    </recommendedName>
</protein>
<organism evidence="2 3">
    <name type="scientific">Cymbomonas tetramitiformis</name>
    <dbReference type="NCBI Taxonomy" id="36881"/>
    <lineage>
        <taxon>Eukaryota</taxon>
        <taxon>Viridiplantae</taxon>
        <taxon>Chlorophyta</taxon>
        <taxon>Pyramimonadophyceae</taxon>
        <taxon>Pyramimonadales</taxon>
        <taxon>Pyramimonadaceae</taxon>
        <taxon>Cymbomonas</taxon>
    </lineage>
</organism>
<evidence type="ECO:0008006" key="4">
    <source>
        <dbReference type="Google" id="ProtNLM"/>
    </source>
</evidence>
<dbReference type="EMBL" id="LGRX02004495">
    <property type="protein sequence ID" value="KAK3280183.1"/>
    <property type="molecule type" value="Genomic_DNA"/>
</dbReference>